<dbReference type="EMBL" id="JACRTF010000001">
    <property type="protein sequence ID" value="MBC8592968.1"/>
    <property type="molecule type" value="Genomic_DNA"/>
</dbReference>
<feature type="signal peptide" evidence="1">
    <location>
        <begin position="1"/>
        <end position="20"/>
    </location>
</feature>
<keyword evidence="1" id="KW-0732">Signal</keyword>
<evidence type="ECO:0000256" key="1">
    <source>
        <dbReference type="SAM" id="SignalP"/>
    </source>
</evidence>
<dbReference type="RefSeq" id="WP_262434130.1">
    <property type="nucleotide sequence ID" value="NZ_JACRTF010000001.1"/>
</dbReference>
<evidence type="ECO:0000313" key="4">
    <source>
        <dbReference type="Proteomes" id="UP000651085"/>
    </source>
</evidence>
<feature type="chain" id="PRO_5036674425" evidence="1">
    <location>
        <begin position="21"/>
        <end position="485"/>
    </location>
</feature>
<sequence>MKRLLLSLFVIIVALSSANAGEVTFDLTDPAAFGYAVPETSKGTDLANGTLTVGNVVITSDKKHDTTDNRFWGTANGVEGLRCYKPSTLTFSTNNGEVITAITFEGVTITPAVLTFDSGEYDKPTWTGSASKVVLTFGGTAKISSIVVSTAGQAASVADPTFSLATGTYYVAKNVEITCATEGAIIHYTTNGDEPTSASAVYNAPIKVESTTTIKAMASKGSDNSTVVSATYTIGETTPVKDIADFFTTNRGIVHVFTNPVSVLYQSGLYLFVQDESAAMQIYGDVGRTYKNGDIIPAGIIGEGDVFGGELQFRVVEPETFAAPEEGPVIAPTVVKIDAIDDYLFDKLIQVNDAIVNLEDGKTLTDGTGTINLYARFNEVTLPTDDKSYNVTAIVSRYNGNFQLFPISFTLTTGIANVDNTASKVVAGYNVINVNAAEDTQVTVVNSVGQALVNKTVSAGTNAIPVSAGFYLVKVGDVVAKVVVR</sequence>
<dbReference type="AlphaFoldDB" id="A0A926EZS7"/>
<proteinExistence type="predicted"/>
<evidence type="ECO:0000313" key="3">
    <source>
        <dbReference type="EMBL" id="MBC8592968.1"/>
    </source>
</evidence>
<accession>A0A926EZS7</accession>
<reference evidence="3" key="1">
    <citation type="submission" date="2020-08" db="EMBL/GenBank/DDBJ databases">
        <title>Genome public.</title>
        <authorList>
            <person name="Liu C."/>
            <person name="Sun Q."/>
        </authorList>
    </citation>
    <scope>NUCLEOTIDE SEQUENCE</scope>
    <source>
        <strain evidence="3">N12</strain>
    </source>
</reference>
<feature type="domain" description="GH29D-like beta-sandwich" evidence="2">
    <location>
        <begin position="165"/>
        <end position="228"/>
    </location>
</feature>
<dbReference type="Proteomes" id="UP000651085">
    <property type="component" value="Unassembled WGS sequence"/>
</dbReference>
<keyword evidence="4" id="KW-1185">Reference proteome</keyword>
<name>A0A926EZS7_9BACT</name>
<protein>
    <submittedName>
        <fullName evidence="3">Chitobiase/beta-hexosaminidase C-terminal domain-containing protein</fullName>
    </submittedName>
</protein>
<dbReference type="InterPro" id="IPR059177">
    <property type="entry name" value="GH29D-like_dom"/>
</dbReference>
<evidence type="ECO:0000259" key="2">
    <source>
        <dbReference type="Pfam" id="PF13290"/>
    </source>
</evidence>
<comment type="caution">
    <text evidence="3">The sequence shown here is derived from an EMBL/GenBank/DDBJ whole genome shotgun (WGS) entry which is preliminary data.</text>
</comment>
<organism evidence="3 4">
    <name type="scientific">Jilunia laotingensis</name>
    <dbReference type="NCBI Taxonomy" id="2763675"/>
    <lineage>
        <taxon>Bacteria</taxon>
        <taxon>Pseudomonadati</taxon>
        <taxon>Bacteroidota</taxon>
        <taxon>Bacteroidia</taxon>
        <taxon>Bacteroidales</taxon>
        <taxon>Bacteroidaceae</taxon>
        <taxon>Jilunia</taxon>
    </lineage>
</organism>
<gene>
    <name evidence="3" type="ORF">H8744_06800</name>
</gene>
<dbReference type="Pfam" id="PF13290">
    <property type="entry name" value="CHB_HEX_C_1"/>
    <property type="match status" value="1"/>
</dbReference>